<evidence type="ECO:0000313" key="1">
    <source>
        <dbReference type="EMBL" id="KAI8530333.1"/>
    </source>
</evidence>
<protein>
    <submittedName>
        <fullName evidence="1">Uncharacterized protein</fullName>
    </submittedName>
</protein>
<dbReference type="Proteomes" id="UP001062846">
    <property type="component" value="Chromosome 11"/>
</dbReference>
<reference evidence="1" key="1">
    <citation type="submission" date="2022-02" db="EMBL/GenBank/DDBJ databases">
        <title>Plant Genome Project.</title>
        <authorList>
            <person name="Zhang R.-G."/>
        </authorList>
    </citation>
    <scope>NUCLEOTIDE SEQUENCE</scope>
    <source>
        <strain evidence="1">AT1</strain>
    </source>
</reference>
<accession>A0ACC0LQ75</accession>
<organism evidence="1 2">
    <name type="scientific">Rhododendron molle</name>
    <name type="common">Chinese azalea</name>
    <name type="synonym">Azalea mollis</name>
    <dbReference type="NCBI Taxonomy" id="49168"/>
    <lineage>
        <taxon>Eukaryota</taxon>
        <taxon>Viridiplantae</taxon>
        <taxon>Streptophyta</taxon>
        <taxon>Embryophyta</taxon>
        <taxon>Tracheophyta</taxon>
        <taxon>Spermatophyta</taxon>
        <taxon>Magnoliopsida</taxon>
        <taxon>eudicotyledons</taxon>
        <taxon>Gunneridae</taxon>
        <taxon>Pentapetalae</taxon>
        <taxon>asterids</taxon>
        <taxon>Ericales</taxon>
        <taxon>Ericaceae</taxon>
        <taxon>Ericoideae</taxon>
        <taxon>Rhodoreae</taxon>
        <taxon>Rhododendron</taxon>
    </lineage>
</organism>
<proteinExistence type="predicted"/>
<sequence length="137" mass="15523">MKNCPFEEDQVGIVVKNLQSKYFKHIYTQAITDFKCLHAAGLQIEEGIQLGLNGKEEAPPPKKTFPNRTSYASVNTIDLALPQDPFQANPSRNSNRPHHNFNPLYMTLSQALTILSHQRHHKPLNKPLSLATLWPKP</sequence>
<dbReference type="EMBL" id="CM046398">
    <property type="protein sequence ID" value="KAI8530333.1"/>
    <property type="molecule type" value="Genomic_DNA"/>
</dbReference>
<name>A0ACC0LQ75_RHOML</name>
<evidence type="ECO:0000313" key="2">
    <source>
        <dbReference type="Proteomes" id="UP001062846"/>
    </source>
</evidence>
<gene>
    <name evidence="1" type="ORF">RHMOL_Rhmol11G0049200</name>
</gene>
<keyword evidence="2" id="KW-1185">Reference proteome</keyword>
<comment type="caution">
    <text evidence="1">The sequence shown here is derived from an EMBL/GenBank/DDBJ whole genome shotgun (WGS) entry which is preliminary data.</text>
</comment>